<dbReference type="RefSeq" id="WP_147115764.1">
    <property type="nucleotide sequence ID" value="NZ_BJVJ01000124.1"/>
</dbReference>
<proteinExistence type="inferred from homology"/>
<dbReference type="InterPro" id="IPR036394">
    <property type="entry name" value="Ribosomal_uL22_sf"/>
</dbReference>
<reference evidence="8 9" key="1">
    <citation type="submission" date="2019-07" db="EMBL/GenBank/DDBJ databases">
        <title>Whole genome shotgun sequence of Pseudonocardia sulfidoxydans NBRC 16205.</title>
        <authorList>
            <person name="Hosoyama A."/>
            <person name="Uohara A."/>
            <person name="Ohji S."/>
            <person name="Ichikawa N."/>
        </authorList>
    </citation>
    <scope>NUCLEOTIDE SEQUENCE [LARGE SCALE GENOMIC DNA]</scope>
    <source>
        <strain evidence="8 9">NBRC 16205</strain>
    </source>
</reference>
<dbReference type="Proteomes" id="UP000321685">
    <property type="component" value="Unassembled WGS sequence"/>
</dbReference>
<evidence type="ECO:0000256" key="6">
    <source>
        <dbReference type="RuleBase" id="RU004005"/>
    </source>
</evidence>
<gene>
    <name evidence="8" type="ORF">PSU4_58820</name>
</gene>
<accession>A0A511DV01</accession>
<keyword evidence="3 6" id="KW-0687">Ribonucleoprotein</keyword>
<sequence>MTIEVPAAPGTVRTFVGSTSQARIEEREATRALVRVTGMVAAEAAHALRFAAGTICPAVVRVVDEALARAEREAGLTAEQLRIVSFEVGPGEPVTRVRRLAHGRADWITTRTTAIRVELSTAFFPTRSDTP</sequence>
<keyword evidence="7" id="KW-0694">RNA-binding</keyword>
<comment type="caution">
    <text evidence="8">The sequence shown here is derived from an EMBL/GenBank/DDBJ whole genome shotgun (WGS) entry which is preliminary data.</text>
</comment>
<comment type="similarity">
    <text evidence="1 6">Belongs to the universal ribosomal protein uL22 family.</text>
</comment>
<dbReference type="GO" id="GO:0019843">
    <property type="term" value="F:rRNA binding"/>
    <property type="evidence" value="ECO:0007669"/>
    <property type="project" value="UniProtKB-KW"/>
</dbReference>
<dbReference type="EMBL" id="BJVJ01000124">
    <property type="protein sequence ID" value="GEL26928.1"/>
    <property type="molecule type" value="Genomic_DNA"/>
</dbReference>
<evidence type="ECO:0000256" key="7">
    <source>
        <dbReference type="RuleBase" id="RU004006"/>
    </source>
</evidence>
<comment type="function">
    <text evidence="4">This protein binds specifically to 23S rRNA; its binding is stimulated by other ribosomal proteins, e.g. L4, L17, and L20. It is important during the early stages of 50S assembly. It makes multiple contacts with different domains of the 23S rRNA in the assembled 50S subunit and ribosome.</text>
</comment>
<dbReference type="GO" id="GO:0003735">
    <property type="term" value="F:structural constituent of ribosome"/>
    <property type="evidence" value="ECO:0007669"/>
    <property type="project" value="InterPro"/>
</dbReference>
<evidence type="ECO:0000256" key="2">
    <source>
        <dbReference type="ARBA" id="ARBA00022980"/>
    </source>
</evidence>
<dbReference type="AlphaFoldDB" id="A0A511DV01"/>
<keyword evidence="9" id="KW-1185">Reference proteome</keyword>
<evidence type="ECO:0000256" key="3">
    <source>
        <dbReference type="ARBA" id="ARBA00023274"/>
    </source>
</evidence>
<name>A0A511DV01_9PSEU</name>
<evidence type="ECO:0000256" key="5">
    <source>
        <dbReference type="ARBA" id="ARBA00035480"/>
    </source>
</evidence>
<dbReference type="InterPro" id="IPR001063">
    <property type="entry name" value="Ribosomal_uL22"/>
</dbReference>
<evidence type="ECO:0000256" key="4">
    <source>
        <dbReference type="ARBA" id="ARBA00025084"/>
    </source>
</evidence>
<dbReference type="GO" id="GO:1990904">
    <property type="term" value="C:ribonucleoprotein complex"/>
    <property type="evidence" value="ECO:0007669"/>
    <property type="project" value="UniProtKB-KW"/>
</dbReference>
<comment type="subunit">
    <text evidence="7">Part of the 50S ribosomal subunit.</text>
</comment>
<evidence type="ECO:0000313" key="8">
    <source>
        <dbReference type="EMBL" id="GEL26928.1"/>
    </source>
</evidence>
<keyword evidence="2 6" id="KW-0689">Ribosomal protein</keyword>
<dbReference type="GO" id="GO:0006412">
    <property type="term" value="P:translation"/>
    <property type="evidence" value="ECO:0007669"/>
    <property type="project" value="InterPro"/>
</dbReference>
<dbReference type="Pfam" id="PF00237">
    <property type="entry name" value="Ribosomal_L22"/>
    <property type="match status" value="1"/>
</dbReference>
<protein>
    <recommendedName>
        <fullName evidence="5">50S ribosomal protein L22</fullName>
    </recommendedName>
</protein>
<organism evidence="8 9">
    <name type="scientific">Pseudonocardia sulfidoxydans NBRC 16205</name>
    <dbReference type="NCBI Taxonomy" id="1223511"/>
    <lineage>
        <taxon>Bacteria</taxon>
        <taxon>Bacillati</taxon>
        <taxon>Actinomycetota</taxon>
        <taxon>Actinomycetes</taxon>
        <taxon>Pseudonocardiales</taxon>
        <taxon>Pseudonocardiaceae</taxon>
        <taxon>Pseudonocardia</taxon>
    </lineage>
</organism>
<keyword evidence="7" id="KW-0699">rRNA-binding</keyword>
<dbReference type="Gene3D" id="3.90.470.10">
    <property type="entry name" value="Ribosomal protein L22/L17"/>
    <property type="match status" value="1"/>
</dbReference>
<dbReference type="SUPFAM" id="SSF54843">
    <property type="entry name" value="Ribosomal protein L22"/>
    <property type="match status" value="1"/>
</dbReference>
<evidence type="ECO:0000256" key="1">
    <source>
        <dbReference type="ARBA" id="ARBA00009451"/>
    </source>
</evidence>
<evidence type="ECO:0000313" key="9">
    <source>
        <dbReference type="Proteomes" id="UP000321685"/>
    </source>
</evidence>
<dbReference type="OrthoDB" id="3578834at2"/>
<dbReference type="GO" id="GO:0005840">
    <property type="term" value="C:ribosome"/>
    <property type="evidence" value="ECO:0007669"/>
    <property type="project" value="UniProtKB-KW"/>
</dbReference>